<name>A0A2H0E0R9_9BACT</name>
<dbReference type="Proteomes" id="UP000231143">
    <property type="component" value="Unassembled WGS sequence"/>
</dbReference>
<dbReference type="EMBL" id="PCTT01000004">
    <property type="protein sequence ID" value="PIP87430.1"/>
    <property type="molecule type" value="Genomic_DNA"/>
</dbReference>
<comment type="caution">
    <text evidence="1">The sequence shown here is derived from an EMBL/GenBank/DDBJ whole genome shotgun (WGS) entry which is preliminary data.</text>
</comment>
<evidence type="ECO:0000313" key="1">
    <source>
        <dbReference type="EMBL" id="PIP87430.1"/>
    </source>
</evidence>
<evidence type="ECO:0000313" key="2">
    <source>
        <dbReference type="Proteomes" id="UP000231143"/>
    </source>
</evidence>
<dbReference type="AlphaFoldDB" id="A0A2H0E0R9"/>
<gene>
    <name evidence="1" type="ORF">COW81_00300</name>
</gene>
<accession>A0A2H0E0R9</accession>
<reference evidence="1 2" key="1">
    <citation type="submission" date="2017-09" db="EMBL/GenBank/DDBJ databases">
        <title>Depth-based differentiation of microbial function through sediment-hosted aquifers and enrichment of novel symbionts in the deep terrestrial subsurface.</title>
        <authorList>
            <person name="Probst A.J."/>
            <person name="Ladd B."/>
            <person name="Jarett J.K."/>
            <person name="Geller-Mcgrath D.E."/>
            <person name="Sieber C.M."/>
            <person name="Emerson J.B."/>
            <person name="Anantharaman K."/>
            <person name="Thomas B.C."/>
            <person name="Malmstrom R."/>
            <person name="Stieglmeier M."/>
            <person name="Klingl A."/>
            <person name="Woyke T."/>
            <person name="Ryan C.M."/>
            <person name="Banfield J.F."/>
        </authorList>
    </citation>
    <scope>NUCLEOTIDE SEQUENCE [LARGE SCALE GENOMIC DNA]</scope>
    <source>
        <strain evidence="1">CG22_combo_CG10-13_8_21_14_all_36_13</strain>
    </source>
</reference>
<organism evidence="1 2">
    <name type="scientific">Candidatus Campbellbacteria bacterium CG22_combo_CG10-13_8_21_14_all_36_13</name>
    <dbReference type="NCBI Taxonomy" id="1974529"/>
    <lineage>
        <taxon>Bacteria</taxon>
        <taxon>Candidatus Campbelliibacteriota</taxon>
    </lineage>
</organism>
<proteinExistence type="predicted"/>
<protein>
    <submittedName>
        <fullName evidence="1">Uncharacterized protein</fullName>
    </submittedName>
</protein>
<sequence length="88" mass="10161">MHPDKTHLIFGEFLARGAERRVRWDNGFWDSPVVESGVQKFQSQKILEGRFLILGFGEVVLFSMCAWPTLPIRAHEIQLPFSSIFDII</sequence>